<feature type="region of interest" description="Disordered" evidence="1">
    <location>
        <begin position="1"/>
        <end position="32"/>
    </location>
</feature>
<gene>
    <name evidence="3" type="ORF">SEMRO_91_G047550.1</name>
</gene>
<feature type="transmembrane region" description="Helical" evidence="2">
    <location>
        <begin position="61"/>
        <end position="82"/>
    </location>
</feature>
<name>A0A9N8DDN6_9STRA</name>
<feature type="transmembrane region" description="Helical" evidence="2">
    <location>
        <begin position="148"/>
        <end position="171"/>
    </location>
</feature>
<keyword evidence="2" id="KW-1133">Transmembrane helix</keyword>
<organism evidence="3 4">
    <name type="scientific">Seminavis robusta</name>
    <dbReference type="NCBI Taxonomy" id="568900"/>
    <lineage>
        <taxon>Eukaryota</taxon>
        <taxon>Sar</taxon>
        <taxon>Stramenopiles</taxon>
        <taxon>Ochrophyta</taxon>
        <taxon>Bacillariophyta</taxon>
        <taxon>Bacillariophyceae</taxon>
        <taxon>Bacillariophycidae</taxon>
        <taxon>Naviculales</taxon>
        <taxon>Naviculaceae</taxon>
        <taxon>Seminavis</taxon>
    </lineage>
</organism>
<dbReference type="EMBL" id="CAICTM010000090">
    <property type="protein sequence ID" value="CAB9500739.1"/>
    <property type="molecule type" value="Genomic_DNA"/>
</dbReference>
<keyword evidence="2" id="KW-0812">Transmembrane</keyword>
<evidence type="ECO:0000256" key="2">
    <source>
        <dbReference type="SAM" id="Phobius"/>
    </source>
</evidence>
<sequence>MSSSSEPHETDRLLERRSKSRRRSTVKATSTQGPLQETAYALLESDDIENVKIGLVYLRRVWALTFMQYASIFIIASPFALLESVKATVEAYHFALEVVAVAGIIGSFSVALWKGPMFPFAHIALVSLTISVGLEIGISLATSSWGEVGLLAIGQATTNFALILAIIQFDAHSLKHFTYPVASLICLLFSLCWMIIMVEEGQSWKMAGYVGLGGWAFTMMNVVCSWYVSKEVAPEEYILAVLFMLFPEALLCLASKERHPDEDEEEGTSV</sequence>
<feature type="transmembrane region" description="Helical" evidence="2">
    <location>
        <begin position="94"/>
        <end position="113"/>
    </location>
</feature>
<accession>A0A9N8DDN6</accession>
<keyword evidence="4" id="KW-1185">Reference proteome</keyword>
<comment type="caution">
    <text evidence="3">The sequence shown here is derived from an EMBL/GenBank/DDBJ whole genome shotgun (WGS) entry which is preliminary data.</text>
</comment>
<evidence type="ECO:0000313" key="3">
    <source>
        <dbReference type="EMBL" id="CAB9500739.1"/>
    </source>
</evidence>
<dbReference type="OrthoDB" id="10597368at2759"/>
<proteinExistence type="predicted"/>
<reference evidence="3" key="1">
    <citation type="submission" date="2020-06" db="EMBL/GenBank/DDBJ databases">
        <authorList>
            <consortium name="Plant Systems Biology data submission"/>
        </authorList>
    </citation>
    <scope>NUCLEOTIDE SEQUENCE</scope>
    <source>
        <strain evidence="3">D6</strain>
    </source>
</reference>
<feature type="transmembrane region" description="Helical" evidence="2">
    <location>
        <begin position="234"/>
        <end position="254"/>
    </location>
</feature>
<evidence type="ECO:0000256" key="1">
    <source>
        <dbReference type="SAM" id="MobiDB-lite"/>
    </source>
</evidence>
<feature type="transmembrane region" description="Helical" evidence="2">
    <location>
        <begin position="208"/>
        <end position="228"/>
    </location>
</feature>
<dbReference type="Proteomes" id="UP001153069">
    <property type="component" value="Unassembled WGS sequence"/>
</dbReference>
<feature type="transmembrane region" description="Helical" evidence="2">
    <location>
        <begin position="119"/>
        <end position="141"/>
    </location>
</feature>
<keyword evidence="2" id="KW-0472">Membrane</keyword>
<feature type="transmembrane region" description="Helical" evidence="2">
    <location>
        <begin position="177"/>
        <end position="196"/>
    </location>
</feature>
<protein>
    <submittedName>
        <fullName evidence="3">Uncharacterized protein</fullName>
    </submittedName>
</protein>
<dbReference type="AlphaFoldDB" id="A0A9N8DDN6"/>
<feature type="compositionally biased region" description="Basic and acidic residues" evidence="1">
    <location>
        <begin position="1"/>
        <end position="17"/>
    </location>
</feature>
<evidence type="ECO:0000313" key="4">
    <source>
        <dbReference type="Proteomes" id="UP001153069"/>
    </source>
</evidence>